<gene>
    <name evidence="12" type="ORF">LOTGIDRAFT_224744</name>
</gene>
<dbReference type="OrthoDB" id="270584at2759"/>
<dbReference type="Pfam" id="PF00153">
    <property type="entry name" value="Mito_carr"/>
    <property type="match status" value="3"/>
</dbReference>
<evidence type="ECO:0000256" key="5">
    <source>
        <dbReference type="ARBA" id="ARBA00022737"/>
    </source>
</evidence>
<evidence type="ECO:0000313" key="12">
    <source>
        <dbReference type="EMBL" id="ESP02595.1"/>
    </source>
</evidence>
<evidence type="ECO:0000256" key="8">
    <source>
        <dbReference type="ARBA" id="ARBA00023136"/>
    </source>
</evidence>
<dbReference type="HOGENOM" id="CLU_015166_10_1_1"/>
<feature type="repeat" description="Solcar" evidence="9">
    <location>
        <begin position="127"/>
        <end position="212"/>
    </location>
</feature>
<dbReference type="GeneID" id="20247232"/>
<dbReference type="PRINTS" id="PR00926">
    <property type="entry name" value="MITOCARRIER"/>
</dbReference>
<dbReference type="PANTHER" id="PTHR24089">
    <property type="entry name" value="SOLUTE CARRIER FAMILY 25"/>
    <property type="match status" value="1"/>
</dbReference>
<dbReference type="KEGG" id="lgi:LOTGIDRAFT_224744"/>
<evidence type="ECO:0000313" key="13">
    <source>
        <dbReference type="Proteomes" id="UP000030746"/>
    </source>
</evidence>
<name>V4CK41_LOTGI</name>
<keyword evidence="4 9" id="KW-0812">Transmembrane</keyword>
<sequence length="325" mass="37086">MERGNLFRSKNNHVEHYHKEEHHVNEKVPNHNKILTSLISGAVAGAVAKTTIAPLDRAKINFQIKDTPYTFKGLINFLKDTVIREKWHTLWRGNSATMARIVPYAAVQYASHEQFKNILNKENKKHLPPFRRVLAGSLAGITSVTLTYPLDLVRARMAVTAKDRYHHISEVVFKIWKEEGILILYRGFTPTILGVIPYSGISFFTYETCKKKHADWTKGSDLPPYWRLLFGALAGLFGQSASYPLDIVRRRMQTAGVTGHSHDYTGILSTLKNVIHEEGFRQGLYKGLSLNWIKGPIAVGVSFTTFDITNHWIRKWPVLQYDDKT</sequence>
<keyword evidence="13" id="KW-1185">Reference proteome</keyword>
<accession>V4CK41</accession>
<dbReference type="GO" id="GO:0005743">
    <property type="term" value="C:mitochondrial inner membrane"/>
    <property type="evidence" value="ECO:0007669"/>
    <property type="project" value="UniProtKB-SubCell"/>
</dbReference>
<comment type="similarity">
    <text evidence="2 10">Belongs to the mitochondrial carrier (TC 2.A.29) family.</text>
</comment>
<evidence type="ECO:0000256" key="11">
    <source>
        <dbReference type="SAM" id="Phobius"/>
    </source>
</evidence>
<keyword evidence="3 10" id="KW-0813">Transport</keyword>
<feature type="repeat" description="Solcar" evidence="9">
    <location>
        <begin position="32"/>
        <end position="118"/>
    </location>
</feature>
<keyword evidence="11" id="KW-1133">Transmembrane helix</keyword>
<dbReference type="AlphaFoldDB" id="V4CK41"/>
<reference evidence="12 13" key="1">
    <citation type="journal article" date="2013" name="Nature">
        <title>Insights into bilaterian evolution from three spiralian genomes.</title>
        <authorList>
            <person name="Simakov O."/>
            <person name="Marletaz F."/>
            <person name="Cho S.J."/>
            <person name="Edsinger-Gonzales E."/>
            <person name="Havlak P."/>
            <person name="Hellsten U."/>
            <person name="Kuo D.H."/>
            <person name="Larsson T."/>
            <person name="Lv J."/>
            <person name="Arendt D."/>
            <person name="Savage R."/>
            <person name="Osoegawa K."/>
            <person name="de Jong P."/>
            <person name="Grimwood J."/>
            <person name="Chapman J.A."/>
            <person name="Shapiro H."/>
            <person name="Aerts A."/>
            <person name="Otillar R.P."/>
            <person name="Terry A.Y."/>
            <person name="Boore J.L."/>
            <person name="Grigoriev I.V."/>
            <person name="Lindberg D.R."/>
            <person name="Seaver E.C."/>
            <person name="Weisblat D.A."/>
            <person name="Putnam N.H."/>
            <person name="Rokhsar D.S."/>
        </authorList>
    </citation>
    <scope>NUCLEOTIDE SEQUENCE [LARGE SCALE GENOMIC DNA]</scope>
</reference>
<feature type="transmembrane region" description="Helical" evidence="11">
    <location>
        <begin position="183"/>
        <end position="205"/>
    </location>
</feature>
<protein>
    <recommendedName>
        <fullName evidence="14">Mitochondrial coenzyme A transporter SLC25A42</fullName>
    </recommendedName>
</protein>
<dbReference type="Gene3D" id="1.50.40.10">
    <property type="entry name" value="Mitochondrial carrier domain"/>
    <property type="match status" value="1"/>
</dbReference>
<keyword evidence="8 9" id="KW-0472">Membrane</keyword>
<keyword evidence="5" id="KW-0677">Repeat</keyword>
<dbReference type="InterPro" id="IPR002067">
    <property type="entry name" value="MCP"/>
</dbReference>
<dbReference type="PROSITE" id="PS50920">
    <property type="entry name" value="SOLCAR"/>
    <property type="match status" value="3"/>
</dbReference>
<feature type="transmembrane region" description="Helical" evidence="11">
    <location>
        <begin position="225"/>
        <end position="245"/>
    </location>
</feature>
<evidence type="ECO:0000256" key="9">
    <source>
        <dbReference type="PROSITE-ProRule" id="PRU00282"/>
    </source>
</evidence>
<organism evidence="12 13">
    <name type="scientific">Lottia gigantea</name>
    <name type="common">Giant owl limpet</name>
    <dbReference type="NCBI Taxonomy" id="225164"/>
    <lineage>
        <taxon>Eukaryota</taxon>
        <taxon>Metazoa</taxon>
        <taxon>Spiralia</taxon>
        <taxon>Lophotrochozoa</taxon>
        <taxon>Mollusca</taxon>
        <taxon>Gastropoda</taxon>
        <taxon>Patellogastropoda</taxon>
        <taxon>Lottioidea</taxon>
        <taxon>Lottiidae</taxon>
        <taxon>Lottia</taxon>
    </lineage>
</organism>
<dbReference type="CTD" id="20247232"/>
<feature type="repeat" description="Solcar" evidence="9">
    <location>
        <begin position="222"/>
        <end position="312"/>
    </location>
</feature>
<proteinExistence type="inferred from homology"/>
<evidence type="ECO:0000256" key="7">
    <source>
        <dbReference type="ARBA" id="ARBA00023128"/>
    </source>
</evidence>
<evidence type="ECO:0000256" key="6">
    <source>
        <dbReference type="ARBA" id="ARBA00022792"/>
    </source>
</evidence>
<dbReference type="OMA" id="VYERMKW"/>
<dbReference type="STRING" id="225164.V4CK41"/>
<keyword evidence="6" id="KW-0999">Mitochondrion inner membrane</keyword>
<comment type="subcellular location">
    <subcellularLocation>
        <location evidence="1">Mitochondrion inner membrane</location>
        <topology evidence="1">Multi-pass membrane protein</topology>
    </subcellularLocation>
</comment>
<evidence type="ECO:0000256" key="4">
    <source>
        <dbReference type="ARBA" id="ARBA00022692"/>
    </source>
</evidence>
<evidence type="ECO:0000256" key="2">
    <source>
        <dbReference type="ARBA" id="ARBA00006375"/>
    </source>
</evidence>
<dbReference type="Proteomes" id="UP000030746">
    <property type="component" value="Unassembled WGS sequence"/>
</dbReference>
<dbReference type="InterPro" id="IPR023395">
    <property type="entry name" value="MCP_dom_sf"/>
</dbReference>
<dbReference type="PRINTS" id="PR00928">
    <property type="entry name" value="GRAVESDC"/>
</dbReference>
<dbReference type="SUPFAM" id="SSF103506">
    <property type="entry name" value="Mitochondrial carrier"/>
    <property type="match status" value="1"/>
</dbReference>
<dbReference type="EMBL" id="KB200170">
    <property type="protein sequence ID" value="ESP02595.1"/>
    <property type="molecule type" value="Genomic_DNA"/>
</dbReference>
<dbReference type="RefSeq" id="XP_009046735.1">
    <property type="nucleotide sequence ID" value="XM_009048487.1"/>
</dbReference>
<dbReference type="InterPro" id="IPR002167">
    <property type="entry name" value="GDC-like"/>
</dbReference>
<evidence type="ECO:0000256" key="10">
    <source>
        <dbReference type="RuleBase" id="RU000488"/>
    </source>
</evidence>
<dbReference type="InterPro" id="IPR018108">
    <property type="entry name" value="MCP_transmembrane"/>
</dbReference>
<evidence type="ECO:0008006" key="14">
    <source>
        <dbReference type="Google" id="ProtNLM"/>
    </source>
</evidence>
<dbReference type="GO" id="GO:0055085">
    <property type="term" value="P:transmembrane transport"/>
    <property type="evidence" value="ECO:0007669"/>
    <property type="project" value="InterPro"/>
</dbReference>
<keyword evidence="7" id="KW-0496">Mitochondrion</keyword>
<evidence type="ECO:0000256" key="1">
    <source>
        <dbReference type="ARBA" id="ARBA00004448"/>
    </source>
</evidence>
<evidence type="ECO:0000256" key="3">
    <source>
        <dbReference type="ARBA" id="ARBA00022448"/>
    </source>
</evidence>